<accession>A0A7C9UUR4</accession>
<name>A0A7C9UUR4_9PROT</name>
<dbReference type="PANTHER" id="PTHR35867:SF1">
    <property type="entry name" value="PROTEIN RSEC"/>
    <property type="match status" value="1"/>
</dbReference>
<evidence type="ECO:0000313" key="2">
    <source>
        <dbReference type="Proteomes" id="UP000480684"/>
    </source>
</evidence>
<dbReference type="Pfam" id="PF04246">
    <property type="entry name" value="RseC_MucC"/>
    <property type="match status" value="1"/>
</dbReference>
<dbReference type="RefSeq" id="WP_163680558.1">
    <property type="nucleotide sequence ID" value="NZ_JAAIYP010000039.1"/>
</dbReference>
<protein>
    <submittedName>
        <fullName evidence="1">SoxR reducing system RseC family protein</fullName>
    </submittedName>
</protein>
<dbReference type="PANTHER" id="PTHR35867">
    <property type="entry name" value="PROTEIN RSEC"/>
    <property type="match status" value="1"/>
</dbReference>
<evidence type="ECO:0000313" key="1">
    <source>
        <dbReference type="EMBL" id="NFV81087.1"/>
    </source>
</evidence>
<reference evidence="1 2" key="1">
    <citation type="submission" date="2020-02" db="EMBL/GenBank/DDBJ databases">
        <authorList>
            <person name="Dziuba M."/>
            <person name="Kuznetsov B."/>
            <person name="Mardanov A."/>
            <person name="Ravin N."/>
            <person name="Grouzdev D."/>
        </authorList>
    </citation>
    <scope>NUCLEOTIDE SEQUENCE [LARGE SCALE GENOMIC DNA]</scope>
    <source>
        <strain evidence="1 2">SpK</strain>
    </source>
</reference>
<comment type="caution">
    <text evidence="1">The sequence shown here is derived from an EMBL/GenBank/DDBJ whole genome shotgun (WGS) entry which is preliminary data.</text>
</comment>
<dbReference type="InterPro" id="IPR026268">
    <property type="entry name" value="RseC"/>
</dbReference>
<dbReference type="InterPro" id="IPR007359">
    <property type="entry name" value="SigmaE_reg_RseC_MucC"/>
</dbReference>
<dbReference type="PIRSF" id="PIRSF004923">
    <property type="entry name" value="RseC"/>
    <property type="match status" value="1"/>
</dbReference>
<proteinExistence type="predicted"/>
<keyword evidence="2" id="KW-1185">Reference proteome</keyword>
<gene>
    <name evidence="1" type="ORF">G4223_13290</name>
</gene>
<sequence length="165" mass="17227">MSPSGQPFPEDRDVVESVVRVIDVDGDVVWLEPEQTSACGSCHASAACGAKPGSARLVARRFTLPNDHDFQVGERIVVGVAEQSVRRAALTAYGIPLATMLVSGVTVQKMGGGDLGAAVATLGGLALGIGIVHLQSSRLSKRVEYTPHYLRRASGIDAACGLDRS</sequence>
<dbReference type="AlphaFoldDB" id="A0A7C9UUR4"/>
<dbReference type="EMBL" id="JAAIYP010000039">
    <property type="protein sequence ID" value="NFV81087.1"/>
    <property type="molecule type" value="Genomic_DNA"/>
</dbReference>
<dbReference type="Proteomes" id="UP000480684">
    <property type="component" value="Unassembled WGS sequence"/>
</dbReference>
<organism evidence="1 2">
    <name type="scientific">Magnetospirillum aberrantis SpK</name>
    <dbReference type="NCBI Taxonomy" id="908842"/>
    <lineage>
        <taxon>Bacteria</taxon>
        <taxon>Pseudomonadati</taxon>
        <taxon>Pseudomonadota</taxon>
        <taxon>Alphaproteobacteria</taxon>
        <taxon>Rhodospirillales</taxon>
        <taxon>Rhodospirillaceae</taxon>
        <taxon>Magnetospirillum</taxon>
    </lineage>
</organism>